<gene>
    <name evidence="2" type="ORF">HRV97_03260</name>
</gene>
<evidence type="ECO:0000313" key="3">
    <source>
        <dbReference type="Proteomes" id="UP000621447"/>
    </source>
</evidence>
<dbReference type="Proteomes" id="UP000621447">
    <property type="component" value="Unassembled WGS sequence"/>
</dbReference>
<protein>
    <submittedName>
        <fullName evidence="2">Uncharacterized protein</fullName>
    </submittedName>
</protein>
<reference evidence="2 3" key="1">
    <citation type="submission" date="2020-06" db="EMBL/GenBank/DDBJ databases">
        <title>Sphingomonas hominis sp. nov., a member of the Sphingomonas, isolated from the hair of a 22-year-old girl.</title>
        <authorList>
            <person name="Zhang D.-F."/>
            <person name="Cui X.-W."/>
        </authorList>
    </citation>
    <scope>NUCLEOTIDE SEQUENCE [LARGE SCALE GENOMIC DNA]</scope>
    <source>
        <strain evidence="2 3">HHU CXW</strain>
    </source>
</reference>
<feature type="region of interest" description="Disordered" evidence="1">
    <location>
        <begin position="1"/>
        <end position="62"/>
    </location>
</feature>
<feature type="compositionally biased region" description="Basic and acidic residues" evidence="1">
    <location>
        <begin position="22"/>
        <end position="34"/>
    </location>
</feature>
<accession>A0ABX2JK07</accession>
<organism evidence="2 3">
    <name type="scientific">Sphingomonas hominis</name>
    <dbReference type="NCBI Taxonomy" id="2741495"/>
    <lineage>
        <taxon>Bacteria</taxon>
        <taxon>Pseudomonadati</taxon>
        <taxon>Pseudomonadota</taxon>
        <taxon>Alphaproteobacteria</taxon>
        <taxon>Sphingomonadales</taxon>
        <taxon>Sphingomonadaceae</taxon>
        <taxon>Sphingomonas</taxon>
    </lineage>
</organism>
<comment type="caution">
    <text evidence="2">The sequence shown here is derived from an EMBL/GenBank/DDBJ whole genome shotgun (WGS) entry which is preliminary data.</text>
</comment>
<proteinExistence type="predicted"/>
<evidence type="ECO:0000256" key="1">
    <source>
        <dbReference type="SAM" id="MobiDB-lite"/>
    </source>
</evidence>
<evidence type="ECO:0000313" key="2">
    <source>
        <dbReference type="EMBL" id="NTS64180.1"/>
    </source>
</evidence>
<keyword evidence="3" id="KW-1185">Reference proteome</keyword>
<dbReference type="RefSeq" id="WP_174192229.1">
    <property type="nucleotide sequence ID" value="NZ_JABULH010000001.1"/>
</dbReference>
<feature type="compositionally biased region" description="Basic and acidic residues" evidence="1">
    <location>
        <begin position="48"/>
        <end position="62"/>
    </location>
</feature>
<sequence length="62" mass="6812">MNPDNNKEGSGSKPSADFQVHTADEAPLDRRTPEDGQSDEQTGNPGRDLSHDEFKGDERAKE</sequence>
<dbReference type="EMBL" id="JABULH010000001">
    <property type="protein sequence ID" value="NTS64180.1"/>
    <property type="molecule type" value="Genomic_DNA"/>
</dbReference>
<name>A0ABX2JK07_9SPHN</name>